<dbReference type="GO" id="GO:0050518">
    <property type="term" value="F:2-C-methyl-D-erythritol 4-phosphate cytidylyltransferase activity"/>
    <property type="evidence" value="ECO:0007669"/>
    <property type="project" value="UniProtKB-UniRule"/>
</dbReference>
<reference evidence="5 6" key="1">
    <citation type="submission" date="2018-08" db="EMBL/GenBank/DDBJ databases">
        <title>A genome reference for cultivated species of the human gut microbiota.</title>
        <authorList>
            <person name="Zou Y."/>
            <person name="Xue W."/>
            <person name="Luo G."/>
        </authorList>
    </citation>
    <scope>NUCLEOTIDE SEQUENCE [LARGE SCALE GENOMIC DNA]</scope>
    <source>
        <strain evidence="5 6">AM25-6</strain>
    </source>
</reference>
<feature type="site" description="Transition state stabilizer" evidence="4">
    <location>
        <position position="25"/>
    </location>
</feature>
<dbReference type="SUPFAM" id="SSF53448">
    <property type="entry name" value="Nucleotide-diphospho-sugar transferases"/>
    <property type="match status" value="1"/>
</dbReference>
<proteinExistence type="inferred from homology"/>
<evidence type="ECO:0000256" key="3">
    <source>
        <dbReference type="ARBA" id="ARBA00023229"/>
    </source>
</evidence>
<dbReference type="InterPro" id="IPR050088">
    <property type="entry name" value="IspD/TarI_cytidylyltransf_bact"/>
</dbReference>
<dbReference type="InterPro" id="IPR029044">
    <property type="entry name" value="Nucleotide-diphossugar_trans"/>
</dbReference>
<dbReference type="UniPathway" id="UPA00056">
    <property type="reaction ID" value="UER00093"/>
</dbReference>
<feature type="site" description="Transition state stabilizer" evidence="4">
    <location>
        <position position="18"/>
    </location>
</feature>
<comment type="function">
    <text evidence="4">Catalyzes the formation of 4-diphosphocytidyl-2-C-methyl-D-erythritol from CTP and 2-C-methyl-D-erythritol 4-phosphate (MEP).</text>
</comment>
<dbReference type="EC" id="2.7.7.60" evidence="4"/>
<evidence type="ECO:0000256" key="2">
    <source>
        <dbReference type="ARBA" id="ARBA00022695"/>
    </source>
</evidence>
<dbReference type="PANTHER" id="PTHR32125:SF4">
    <property type="entry name" value="2-C-METHYL-D-ERYTHRITOL 4-PHOSPHATE CYTIDYLYLTRANSFERASE, CHLOROPLASTIC"/>
    <property type="match status" value="1"/>
</dbReference>
<dbReference type="HAMAP" id="MF_00108">
    <property type="entry name" value="IspD"/>
    <property type="match status" value="1"/>
</dbReference>
<accession>A0A3E3DW70</accession>
<dbReference type="RefSeq" id="WP_007051024.1">
    <property type="nucleotide sequence ID" value="NZ_CABKNJ010000001.1"/>
</dbReference>
<dbReference type="PANTHER" id="PTHR32125">
    <property type="entry name" value="2-C-METHYL-D-ERYTHRITOL 4-PHOSPHATE CYTIDYLYLTRANSFERASE, CHLOROPLASTIC"/>
    <property type="match status" value="1"/>
</dbReference>
<dbReference type="GO" id="GO:0019288">
    <property type="term" value="P:isopentenyl diphosphate biosynthetic process, methylerythritol 4-phosphate pathway"/>
    <property type="evidence" value="ECO:0007669"/>
    <property type="project" value="UniProtKB-UniRule"/>
</dbReference>
<dbReference type="FunFam" id="3.90.550.10:FF:000003">
    <property type="entry name" value="2-C-methyl-D-erythritol 4-phosphate cytidylyltransferase"/>
    <property type="match status" value="1"/>
</dbReference>
<comment type="pathway">
    <text evidence="4">Isoprenoid biosynthesis; isopentenyl diphosphate biosynthesis via DXP pathway; isopentenyl diphosphate from 1-deoxy-D-xylulose 5-phosphate: step 2/6.</text>
</comment>
<dbReference type="AlphaFoldDB" id="A0A3E3DW70"/>
<dbReference type="Gene3D" id="3.90.550.10">
    <property type="entry name" value="Spore Coat Polysaccharide Biosynthesis Protein SpsA, Chain A"/>
    <property type="match status" value="1"/>
</dbReference>
<comment type="similarity">
    <text evidence="4">Belongs to the IspD/TarI cytidylyltransferase family. IspD subfamily.</text>
</comment>
<feature type="site" description="Positions MEP for the nucleophilic attack" evidence="4">
    <location>
        <position position="214"/>
    </location>
</feature>
<gene>
    <name evidence="4 5" type="primary">ispD</name>
    <name evidence="5" type="ORF">DW687_09125</name>
</gene>
<organism evidence="5 6">
    <name type="scientific">Anaerofustis stercorihominis</name>
    <dbReference type="NCBI Taxonomy" id="214853"/>
    <lineage>
        <taxon>Bacteria</taxon>
        <taxon>Bacillati</taxon>
        <taxon>Bacillota</taxon>
        <taxon>Clostridia</taxon>
        <taxon>Eubacteriales</taxon>
        <taxon>Eubacteriaceae</taxon>
        <taxon>Anaerofustis</taxon>
    </lineage>
</organism>
<keyword evidence="1 4" id="KW-0808">Transferase</keyword>
<sequence>MNDDFVSVIIPAAGRGTRMGKSINKQYISLDKKAILTHTIIAFDKCPYIDEILIVVADNEEKLFKDKVLKEYRIKKPYKLVVGGSTRQESVYNAVKKVDERCTIISVHDGARPLISNKEIINTVLGAKKYGGCVLGVPVKETVKKADSDGFVSATVERSTLYNIRTPQVFKADILKEAYKNAEEKGIIGTDDSYLVEENDIKVKIIKGSYNNIKITTPEDLIYAQEILSSRN</sequence>
<feature type="site" description="Positions MEP for the nucleophilic attack" evidence="4">
    <location>
        <position position="158"/>
    </location>
</feature>
<dbReference type="InterPro" id="IPR001228">
    <property type="entry name" value="IspD"/>
</dbReference>
<dbReference type="GeneID" id="98001283"/>
<comment type="caution">
    <text evidence="5">The sequence shown here is derived from an EMBL/GenBank/DDBJ whole genome shotgun (WGS) entry which is preliminary data.</text>
</comment>
<dbReference type="Pfam" id="PF01128">
    <property type="entry name" value="IspD"/>
    <property type="match status" value="1"/>
</dbReference>
<dbReference type="NCBIfam" id="TIGR00453">
    <property type="entry name" value="ispD"/>
    <property type="match status" value="1"/>
</dbReference>
<name>A0A3E3DW70_9FIRM</name>
<comment type="catalytic activity">
    <reaction evidence="4">
        <text>2-C-methyl-D-erythritol 4-phosphate + CTP + H(+) = 4-CDP-2-C-methyl-D-erythritol + diphosphate</text>
        <dbReference type="Rhea" id="RHEA:13429"/>
        <dbReference type="ChEBI" id="CHEBI:15378"/>
        <dbReference type="ChEBI" id="CHEBI:33019"/>
        <dbReference type="ChEBI" id="CHEBI:37563"/>
        <dbReference type="ChEBI" id="CHEBI:57823"/>
        <dbReference type="ChEBI" id="CHEBI:58262"/>
        <dbReference type="EC" id="2.7.7.60"/>
    </reaction>
</comment>
<keyword evidence="2 4" id="KW-0548">Nucleotidyltransferase</keyword>
<evidence type="ECO:0000256" key="1">
    <source>
        <dbReference type="ARBA" id="ARBA00022679"/>
    </source>
</evidence>
<dbReference type="EMBL" id="QUSM01000005">
    <property type="protein sequence ID" value="RGD73510.1"/>
    <property type="molecule type" value="Genomic_DNA"/>
</dbReference>
<dbReference type="CDD" id="cd02516">
    <property type="entry name" value="CDP-ME_synthetase"/>
    <property type="match status" value="1"/>
</dbReference>
<dbReference type="InterPro" id="IPR034683">
    <property type="entry name" value="IspD/TarI"/>
</dbReference>
<dbReference type="Proteomes" id="UP000261212">
    <property type="component" value="Unassembled WGS sequence"/>
</dbReference>
<keyword evidence="3 4" id="KW-0414">Isoprene biosynthesis</keyword>
<evidence type="ECO:0000256" key="4">
    <source>
        <dbReference type="HAMAP-Rule" id="MF_00108"/>
    </source>
</evidence>
<evidence type="ECO:0000313" key="5">
    <source>
        <dbReference type="EMBL" id="RGD73510.1"/>
    </source>
</evidence>
<protein>
    <recommendedName>
        <fullName evidence="4">2-C-methyl-D-erythritol 4-phosphate cytidylyltransferase</fullName>
        <ecNumber evidence="4">2.7.7.60</ecNumber>
    </recommendedName>
    <alternativeName>
        <fullName evidence="4">4-diphosphocytidyl-2C-methyl-D-erythritol synthase</fullName>
    </alternativeName>
    <alternativeName>
        <fullName evidence="4">MEP cytidylyltransferase</fullName>
        <shortName evidence="4">MCT</shortName>
    </alternativeName>
</protein>
<evidence type="ECO:0000313" key="6">
    <source>
        <dbReference type="Proteomes" id="UP000261212"/>
    </source>
</evidence>